<dbReference type="PANTHER" id="PTHR36503">
    <property type="entry name" value="BLR2520 PROTEIN"/>
    <property type="match status" value="1"/>
</dbReference>
<protein>
    <recommendedName>
        <fullName evidence="1">VOC domain-containing protein</fullName>
    </recommendedName>
</protein>
<dbReference type="InterPro" id="IPR029068">
    <property type="entry name" value="Glyas_Bleomycin-R_OHBP_Dase"/>
</dbReference>
<dbReference type="EMBL" id="CADCWL010000071">
    <property type="protein sequence ID" value="CAA9559853.1"/>
    <property type="molecule type" value="Genomic_DNA"/>
</dbReference>
<name>A0A6J4UU05_9BACT</name>
<dbReference type="PROSITE" id="PS51819">
    <property type="entry name" value="VOC"/>
    <property type="match status" value="1"/>
</dbReference>
<organism evidence="2">
    <name type="scientific">uncultured Thermomicrobiales bacterium</name>
    <dbReference type="NCBI Taxonomy" id="1645740"/>
    <lineage>
        <taxon>Bacteria</taxon>
        <taxon>Pseudomonadati</taxon>
        <taxon>Thermomicrobiota</taxon>
        <taxon>Thermomicrobia</taxon>
        <taxon>Thermomicrobiales</taxon>
        <taxon>environmental samples</taxon>
    </lineage>
</organism>
<dbReference type="Pfam" id="PF00903">
    <property type="entry name" value="Glyoxalase"/>
    <property type="match status" value="1"/>
</dbReference>
<accession>A0A6J4UU05</accession>
<reference evidence="2" key="1">
    <citation type="submission" date="2020-02" db="EMBL/GenBank/DDBJ databases">
        <authorList>
            <person name="Meier V. D."/>
        </authorList>
    </citation>
    <scope>NUCLEOTIDE SEQUENCE</scope>
    <source>
        <strain evidence="2">AVDCRST_MAG19</strain>
    </source>
</reference>
<proteinExistence type="predicted"/>
<sequence>MVTDSDSGADVGSWPTGVGAITLVVDELEPAKRFYREVFGLPTTFEDDDSAVFDFGNTIVNLLTASAARELLDPAVVASREAGSRLQLTIQVDDVDATCAELARRGVELLNGPMDRPWGIRTASFRDPGGHVWEIAR</sequence>
<dbReference type="PANTHER" id="PTHR36503:SF1">
    <property type="entry name" value="BLR2520 PROTEIN"/>
    <property type="match status" value="1"/>
</dbReference>
<gene>
    <name evidence="2" type="ORF">AVDCRST_MAG19-1706</name>
</gene>
<evidence type="ECO:0000313" key="2">
    <source>
        <dbReference type="EMBL" id="CAA9559853.1"/>
    </source>
</evidence>
<dbReference type="InterPro" id="IPR004360">
    <property type="entry name" value="Glyas_Fos-R_dOase_dom"/>
</dbReference>
<feature type="domain" description="VOC" evidence="1">
    <location>
        <begin position="17"/>
        <end position="137"/>
    </location>
</feature>
<dbReference type="SUPFAM" id="SSF54593">
    <property type="entry name" value="Glyoxalase/Bleomycin resistance protein/Dihydroxybiphenyl dioxygenase"/>
    <property type="match status" value="1"/>
</dbReference>
<evidence type="ECO:0000259" key="1">
    <source>
        <dbReference type="PROSITE" id="PS51819"/>
    </source>
</evidence>
<dbReference type="Gene3D" id="3.10.180.10">
    <property type="entry name" value="2,3-Dihydroxybiphenyl 1,2-Dioxygenase, domain 1"/>
    <property type="match status" value="1"/>
</dbReference>
<dbReference type="AlphaFoldDB" id="A0A6J4UU05"/>
<dbReference type="InterPro" id="IPR037523">
    <property type="entry name" value="VOC_core"/>
</dbReference>